<comment type="similarity">
    <text evidence="4">Belongs to the alkaline phosphatase family.</text>
</comment>
<protein>
    <submittedName>
        <fullName evidence="5">Alkaline phosphatase</fullName>
    </submittedName>
</protein>
<name>A0A2T3NM88_9GAMM</name>
<evidence type="ECO:0000313" key="5">
    <source>
        <dbReference type="EMBL" id="PSW16637.1"/>
    </source>
</evidence>
<dbReference type="AlphaFoldDB" id="A0A2T3NM88"/>
<comment type="cofactor">
    <cofactor evidence="3">
        <name>Zn(2+)</name>
        <dbReference type="ChEBI" id="CHEBI:29105"/>
    </cofactor>
    <text evidence="3">Binds 2 Zn(2+) ions.</text>
</comment>
<proteinExistence type="inferred from homology"/>
<reference evidence="5 6" key="1">
    <citation type="submission" date="2018-03" db="EMBL/GenBank/DDBJ databases">
        <title>Whole genome sequencing of Histamine producing bacteria.</title>
        <authorList>
            <person name="Butler K."/>
        </authorList>
    </citation>
    <scope>NUCLEOTIDE SEQUENCE [LARGE SCALE GENOMIC DNA]</scope>
    <source>
        <strain evidence="5 6">DSM 19138</strain>
    </source>
</reference>
<comment type="cofactor">
    <cofactor evidence="3">
        <name>Mg(2+)</name>
        <dbReference type="ChEBI" id="CHEBI:18420"/>
    </cofactor>
    <text evidence="3">Binds 1 Mg(2+) ion.</text>
</comment>
<dbReference type="OrthoDB" id="9794455at2"/>
<dbReference type="SMART" id="SM00098">
    <property type="entry name" value="alkPPc"/>
    <property type="match status" value="1"/>
</dbReference>
<feature type="binding site" evidence="3">
    <location>
        <position position="188"/>
    </location>
    <ligand>
        <name>Mg(2+)</name>
        <dbReference type="ChEBI" id="CHEBI:18420"/>
    </ligand>
</feature>
<dbReference type="InterPro" id="IPR001952">
    <property type="entry name" value="Alkaline_phosphatase"/>
</dbReference>
<feature type="binding site" evidence="3">
    <location>
        <position position="358"/>
    </location>
    <ligand>
        <name>Zn(2+)</name>
        <dbReference type="ChEBI" id="CHEBI:29105"/>
        <label>2</label>
    </ligand>
</feature>
<feature type="active site" description="Phosphoserine intermediate" evidence="2">
    <location>
        <position position="137"/>
    </location>
</feature>
<keyword evidence="3" id="KW-0862">Zinc</keyword>
<dbReference type="PANTHER" id="PTHR11596">
    <property type="entry name" value="ALKALINE PHOSPHATASE"/>
    <property type="match status" value="1"/>
</dbReference>
<dbReference type="Gene3D" id="3.40.720.10">
    <property type="entry name" value="Alkaline Phosphatase, subunit A"/>
    <property type="match status" value="1"/>
</dbReference>
<keyword evidence="3" id="KW-0479">Metal-binding</keyword>
<evidence type="ECO:0000256" key="1">
    <source>
        <dbReference type="ARBA" id="ARBA00022553"/>
    </source>
</evidence>
<dbReference type="GO" id="GO:0004035">
    <property type="term" value="F:alkaline phosphatase activity"/>
    <property type="evidence" value="ECO:0007669"/>
    <property type="project" value="TreeGrafter"/>
</dbReference>
<keyword evidence="3" id="KW-0460">Magnesium</keyword>
<keyword evidence="1" id="KW-0597">Phosphoprotein</keyword>
<feature type="binding site" evidence="3">
    <location>
        <position position="354"/>
    </location>
    <ligand>
        <name>Zn(2+)</name>
        <dbReference type="ChEBI" id="CHEBI:29105"/>
        <label>2</label>
    </ligand>
</feature>
<gene>
    <name evidence="5" type="ORF">C9J01_06480</name>
</gene>
<evidence type="ECO:0000313" key="6">
    <source>
        <dbReference type="Proteomes" id="UP000241346"/>
    </source>
</evidence>
<dbReference type="EMBL" id="PYMB01000001">
    <property type="protein sequence ID" value="PSW16637.1"/>
    <property type="molecule type" value="Genomic_DNA"/>
</dbReference>
<dbReference type="PROSITE" id="PS51257">
    <property type="entry name" value="PROKAR_LIPOPROTEIN"/>
    <property type="match status" value="1"/>
</dbReference>
<sequence length="493" mass="53844">MKLKLTTIAISTALFLTGCNSSSNDDSGKTLPGEINQAKNVILMITDGASDGAWDISSYWSHGQALNDTVPYSDIETRLAMTTFPLSHGQIDCDDEQAEVGYDASKAWDEEIVDEQDGKYMRPFKGYSYINKGATDSAAAGTALATGSKTFGGGISVNYCGQPLETISQVAKSTGRMTGIVTSVQFNHATPAVFGANNTSRSNYTEIGKSMLTEGMADLLMGTGHPEYDGNGVKRETYDFRYITQGDWNMLKNGAMYSQGSTIPWTLIDSKEQFEELANGRAPNDVLNGPLIGLAQNHSTLQQGRSGCEADAQPFECEFLDNQPSLRTMTEGALNYLSQGEEGFFLMVEGGAVDWAAHANDTTRIIEEQIDFNRSVQAVADWVEENSSWEETLLIVTTDHGNAYVLGETSDQNAYAPVENPGKHKMPNVKYYSGDHTNELVRLYVHGAGEQLINDYIVGNDEQYAESYNHTGSNGDYVDNTHIFDLMKAVMTN</sequence>
<dbReference type="Proteomes" id="UP000241346">
    <property type="component" value="Unassembled WGS sequence"/>
</dbReference>
<dbReference type="Pfam" id="PF00245">
    <property type="entry name" value="Alk_phosphatase"/>
    <property type="match status" value="1"/>
</dbReference>
<dbReference type="GO" id="GO:0046872">
    <property type="term" value="F:metal ion binding"/>
    <property type="evidence" value="ECO:0007669"/>
    <property type="project" value="UniProtKB-KW"/>
</dbReference>
<dbReference type="RefSeq" id="WP_107297258.1">
    <property type="nucleotide sequence ID" value="NZ_PYMB01000001.1"/>
</dbReference>
<feature type="binding site" evidence="3">
    <location>
        <position position="400"/>
    </location>
    <ligand>
        <name>Zn(2+)</name>
        <dbReference type="ChEBI" id="CHEBI:29105"/>
        <label>2</label>
    </ligand>
</feature>
<feature type="binding site" evidence="3">
    <location>
        <position position="190"/>
    </location>
    <ligand>
        <name>Mg(2+)</name>
        <dbReference type="ChEBI" id="CHEBI:18420"/>
    </ligand>
</feature>
<organism evidence="5 6">
    <name type="scientific">Photobacterium rosenbergii</name>
    <dbReference type="NCBI Taxonomy" id="294936"/>
    <lineage>
        <taxon>Bacteria</taxon>
        <taxon>Pseudomonadati</taxon>
        <taxon>Pseudomonadota</taxon>
        <taxon>Gammaproteobacteria</taxon>
        <taxon>Vibrionales</taxon>
        <taxon>Vibrionaceae</taxon>
        <taxon>Photobacterium</taxon>
    </lineage>
</organism>
<dbReference type="PANTHER" id="PTHR11596:SF5">
    <property type="entry name" value="ALKALINE PHOSPHATASE"/>
    <property type="match status" value="1"/>
</dbReference>
<evidence type="ECO:0000256" key="2">
    <source>
        <dbReference type="PIRSR" id="PIRSR601952-1"/>
    </source>
</evidence>
<feature type="binding site" evidence="3">
    <location>
        <position position="399"/>
    </location>
    <ligand>
        <name>Zn(2+)</name>
        <dbReference type="ChEBI" id="CHEBI:29105"/>
        <label>2</label>
    </ligand>
</feature>
<dbReference type="PRINTS" id="PR00113">
    <property type="entry name" value="ALKPHPHTASE"/>
</dbReference>
<evidence type="ECO:0000256" key="3">
    <source>
        <dbReference type="PIRSR" id="PIRSR601952-2"/>
    </source>
</evidence>
<evidence type="ECO:0000256" key="4">
    <source>
        <dbReference type="RuleBase" id="RU003946"/>
    </source>
</evidence>
<accession>A0A2T3NM88</accession>
<feature type="binding site" evidence="3">
    <location>
        <position position="349"/>
    </location>
    <ligand>
        <name>Zn(2+)</name>
        <dbReference type="ChEBI" id="CHEBI:29105"/>
        <label>1</label>
    </ligand>
</feature>
<dbReference type="CDD" id="cd16012">
    <property type="entry name" value="ALP"/>
    <property type="match status" value="1"/>
</dbReference>
<comment type="caution">
    <text evidence="5">The sequence shown here is derived from an EMBL/GenBank/DDBJ whole genome shotgun (WGS) entry which is preliminary data.</text>
</comment>
<dbReference type="InterPro" id="IPR017850">
    <property type="entry name" value="Alkaline_phosphatase_core_sf"/>
</dbReference>
<dbReference type="SUPFAM" id="SSF53649">
    <property type="entry name" value="Alkaline phosphatase-like"/>
    <property type="match status" value="1"/>
</dbReference>